<evidence type="ECO:0000256" key="9">
    <source>
        <dbReference type="ARBA" id="ARBA00022679"/>
    </source>
</evidence>
<comment type="pathway">
    <text evidence="3 19">Cofactor biosynthesis; adenosylcobalamin biosynthesis; adenosylcobalamin from cob(II)yrinate a,c-diamide: step 7/7.</text>
</comment>
<keyword evidence="13 19" id="KW-0472">Membrane</keyword>
<keyword evidence="7 19" id="KW-1003">Cell membrane</keyword>
<dbReference type="GO" id="GO:0008818">
    <property type="term" value="F:cobalamin 5'-phosphate synthase activity"/>
    <property type="evidence" value="ECO:0007669"/>
    <property type="project" value="UniProtKB-UniRule"/>
</dbReference>
<evidence type="ECO:0000256" key="1">
    <source>
        <dbReference type="ARBA" id="ARBA00001946"/>
    </source>
</evidence>
<feature type="transmembrane region" description="Helical" evidence="19">
    <location>
        <begin position="147"/>
        <end position="168"/>
    </location>
</feature>
<dbReference type="PANTHER" id="PTHR34148:SF1">
    <property type="entry name" value="ADENOSYLCOBINAMIDE-GDP RIBAZOLETRANSFERASE"/>
    <property type="match status" value="1"/>
</dbReference>
<comment type="cofactor">
    <cofactor evidence="1 19">
        <name>Mg(2+)</name>
        <dbReference type="ChEBI" id="CHEBI:18420"/>
    </cofactor>
</comment>
<evidence type="ECO:0000256" key="14">
    <source>
        <dbReference type="ARBA" id="ARBA00025228"/>
    </source>
</evidence>
<sequence length="254" mass="26260">MTPAQHISWIRRPLAELATGFALLTRLPYIARHADFSRGAAAIWSYPLVGFGIALIAGMLGTFALAIGLAAPLAALVILLACIVTTGAIHEDGLADSIDGLWGGWDPARRLAIMRDSHIGSYGVIALALSLAARWAALSLMLEADLVFAPLIAAAVLSRGAMPVLMASQPHARRDGLSHAQGRASGERAALGLLFAVVLAVAAGGASALLPAAVMLLIWRQITTAKIGGQTGDTLGAAQQIIEITTLFAFCAAL</sequence>
<comment type="function">
    <text evidence="14 19">Joins adenosylcobinamide-GDP and alpha-ribazole to generate adenosylcobalamin (Ado-cobalamin). Also synthesizes adenosylcobalamin 5'-phosphate from adenosylcobinamide-GDP and alpha-ribazole 5'-phosphate.</text>
</comment>
<evidence type="ECO:0000256" key="18">
    <source>
        <dbReference type="ARBA" id="ARBA00049504"/>
    </source>
</evidence>
<evidence type="ECO:0000256" key="13">
    <source>
        <dbReference type="ARBA" id="ARBA00023136"/>
    </source>
</evidence>
<evidence type="ECO:0000313" key="21">
    <source>
        <dbReference type="Proteomes" id="UP000248012"/>
    </source>
</evidence>
<dbReference type="GO" id="GO:0005886">
    <property type="term" value="C:plasma membrane"/>
    <property type="evidence" value="ECO:0007669"/>
    <property type="project" value="UniProtKB-SubCell"/>
</dbReference>
<dbReference type="InterPro" id="IPR003805">
    <property type="entry name" value="CobS"/>
</dbReference>
<evidence type="ECO:0000256" key="3">
    <source>
        <dbReference type="ARBA" id="ARBA00004663"/>
    </source>
</evidence>
<keyword evidence="21" id="KW-1185">Reference proteome</keyword>
<comment type="catalytic activity">
    <reaction evidence="18 19">
        <text>alpha-ribazole 5'-phosphate + adenosylcob(III)inamide-GDP = adenosylcob(III)alamin 5'-phosphate + GMP + H(+)</text>
        <dbReference type="Rhea" id="RHEA:23560"/>
        <dbReference type="ChEBI" id="CHEBI:15378"/>
        <dbReference type="ChEBI" id="CHEBI:57918"/>
        <dbReference type="ChEBI" id="CHEBI:58115"/>
        <dbReference type="ChEBI" id="CHEBI:60487"/>
        <dbReference type="ChEBI" id="CHEBI:60493"/>
        <dbReference type="EC" id="2.7.8.26"/>
    </reaction>
</comment>
<evidence type="ECO:0000256" key="4">
    <source>
        <dbReference type="ARBA" id="ARBA00010561"/>
    </source>
</evidence>
<comment type="caution">
    <text evidence="20">The sequence shown here is derived from an EMBL/GenBank/DDBJ whole genome shotgun (WGS) entry which is preliminary data.</text>
</comment>
<evidence type="ECO:0000256" key="8">
    <source>
        <dbReference type="ARBA" id="ARBA00022573"/>
    </source>
</evidence>
<dbReference type="PANTHER" id="PTHR34148">
    <property type="entry name" value="ADENOSYLCOBINAMIDE-GDP RIBAZOLETRANSFERASE"/>
    <property type="match status" value="1"/>
</dbReference>
<gene>
    <name evidence="19 20" type="primary">cobS</name>
    <name evidence="20" type="ORF">DI396_13690</name>
</gene>
<evidence type="ECO:0000256" key="7">
    <source>
        <dbReference type="ARBA" id="ARBA00022475"/>
    </source>
</evidence>
<reference evidence="20 21" key="1">
    <citation type="submission" date="2018-05" db="EMBL/GenBank/DDBJ databases">
        <title>Oceanovita maritima gen. nov., sp. nov., a marine bacterium in the family Rhodobacteraceae isolated from surface seawater of Lundu port Xiamen, China.</title>
        <authorList>
            <person name="Hetharua B.H."/>
            <person name="Min D."/>
            <person name="Liao H."/>
            <person name="Tian Y."/>
        </authorList>
    </citation>
    <scope>NUCLEOTIDE SEQUENCE [LARGE SCALE GENOMIC DNA]</scope>
    <source>
        <strain evidence="20 21">FSX-11</strain>
    </source>
</reference>
<feature type="transmembrane region" description="Helical" evidence="19">
    <location>
        <begin position="63"/>
        <end position="84"/>
    </location>
</feature>
<dbReference type="EMBL" id="QFVT01000010">
    <property type="protein sequence ID" value="PYC46765.1"/>
    <property type="molecule type" value="Genomic_DNA"/>
</dbReference>
<dbReference type="EC" id="2.7.8.26" evidence="5 19"/>
<evidence type="ECO:0000256" key="15">
    <source>
        <dbReference type="ARBA" id="ARBA00032605"/>
    </source>
</evidence>
<evidence type="ECO:0000256" key="12">
    <source>
        <dbReference type="ARBA" id="ARBA00022989"/>
    </source>
</evidence>
<feature type="transmembrane region" description="Helical" evidence="19">
    <location>
        <begin position="189"/>
        <end position="219"/>
    </location>
</feature>
<dbReference type="OrthoDB" id="9794626at2"/>
<dbReference type="HAMAP" id="MF_00719">
    <property type="entry name" value="CobS"/>
    <property type="match status" value="1"/>
</dbReference>
<evidence type="ECO:0000313" key="20">
    <source>
        <dbReference type="EMBL" id="PYC46765.1"/>
    </source>
</evidence>
<keyword evidence="11 19" id="KW-0460">Magnesium</keyword>
<keyword evidence="12 19" id="KW-1133">Transmembrane helix</keyword>
<keyword evidence="10 19" id="KW-0812">Transmembrane</keyword>
<evidence type="ECO:0000256" key="5">
    <source>
        <dbReference type="ARBA" id="ARBA00013200"/>
    </source>
</evidence>
<dbReference type="GO" id="GO:0009236">
    <property type="term" value="P:cobalamin biosynthetic process"/>
    <property type="evidence" value="ECO:0007669"/>
    <property type="project" value="UniProtKB-UniRule"/>
</dbReference>
<dbReference type="GO" id="GO:0051073">
    <property type="term" value="F:adenosylcobinamide-GDP ribazoletransferase activity"/>
    <property type="evidence" value="ECO:0007669"/>
    <property type="project" value="UniProtKB-UniRule"/>
</dbReference>
<dbReference type="NCBIfam" id="TIGR00317">
    <property type="entry name" value="cobS"/>
    <property type="match status" value="1"/>
</dbReference>
<feature type="transmembrane region" description="Helical" evidence="19">
    <location>
        <begin position="119"/>
        <end position="141"/>
    </location>
</feature>
<evidence type="ECO:0000256" key="17">
    <source>
        <dbReference type="ARBA" id="ARBA00048623"/>
    </source>
</evidence>
<proteinExistence type="inferred from homology"/>
<keyword evidence="8 19" id="KW-0169">Cobalamin biosynthesis</keyword>
<comment type="catalytic activity">
    <reaction evidence="17 19">
        <text>alpha-ribazole + adenosylcob(III)inamide-GDP = adenosylcob(III)alamin + GMP + H(+)</text>
        <dbReference type="Rhea" id="RHEA:16049"/>
        <dbReference type="ChEBI" id="CHEBI:10329"/>
        <dbReference type="ChEBI" id="CHEBI:15378"/>
        <dbReference type="ChEBI" id="CHEBI:18408"/>
        <dbReference type="ChEBI" id="CHEBI:58115"/>
        <dbReference type="ChEBI" id="CHEBI:60487"/>
        <dbReference type="EC" id="2.7.8.26"/>
    </reaction>
</comment>
<accession>A0A2V4MJI5</accession>
<organism evidence="20 21">
    <name type="scientific">Litorivita pollutaquae</name>
    <dbReference type="NCBI Taxonomy" id="2200892"/>
    <lineage>
        <taxon>Bacteria</taxon>
        <taxon>Pseudomonadati</taxon>
        <taxon>Pseudomonadota</taxon>
        <taxon>Alphaproteobacteria</taxon>
        <taxon>Rhodobacterales</taxon>
        <taxon>Paracoccaceae</taxon>
        <taxon>Litorivita</taxon>
    </lineage>
</organism>
<feature type="transmembrane region" description="Helical" evidence="19">
    <location>
        <begin position="36"/>
        <end position="57"/>
    </location>
</feature>
<protein>
    <recommendedName>
        <fullName evidence="6 19">Adenosylcobinamide-GDP ribazoletransferase</fullName>
        <ecNumber evidence="5 19">2.7.8.26</ecNumber>
    </recommendedName>
    <alternativeName>
        <fullName evidence="16 19">Cobalamin synthase</fullName>
    </alternativeName>
    <alternativeName>
        <fullName evidence="15 19">Cobalamin-5'-phosphate synthase</fullName>
    </alternativeName>
</protein>
<dbReference type="AlphaFoldDB" id="A0A2V4MJI5"/>
<evidence type="ECO:0000256" key="19">
    <source>
        <dbReference type="HAMAP-Rule" id="MF_00719"/>
    </source>
</evidence>
<evidence type="ECO:0000256" key="6">
    <source>
        <dbReference type="ARBA" id="ARBA00015850"/>
    </source>
</evidence>
<dbReference type="RefSeq" id="WP_110796766.1">
    <property type="nucleotide sequence ID" value="NZ_KZ826489.1"/>
</dbReference>
<evidence type="ECO:0000256" key="11">
    <source>
        <dbReference type="ARBA" id="ARBA00022842"/>
    </source>
</evidence>
<dbReference type="Pfam" id="PF02654">
    <property type="entry name" value="CobS"/>
    <property type="match status" value="1"/>
</dbReference>
<dbReference type="UniPathway" id="UPA00148">
    <property type="reaction ID" value="UER00238"/>
</dbReference>
<comment type="similarity">
    <text evidence="4 19">Belongs to the CobS family.</text>
</comment>
<evidence type="ECO:0000256" key="10">
    <source>
        <dbReference type="ARBA" id="ARBA00022692"/>
    </source>
</evidence>
<name>A0A2V4MJI5_9RHOB</name>
<evidence type="ECO:0000256" key="2">
    <source>
        <dbReference type="ARBA" id="ARBA00004651"/>
    </source>
</evidence>
<evidence type="ECO:0000256" key="16">
    <source>
        <dbReference type="ARBA" id="ARBA00032853"/>
    </source>
</evidence>
<keyword evidence="9 19" id="KW-0808">Transferase</keyword>
<dbReference type="Proteomes" id="UP000248012">
    <property type="component" value="Unassembled WGS sequence"/>
</dbReference>
<comment type="subcellular location">
    <subcellularLocation>
        <location evidence="2 19">Cell membrane</location>
        <topology evidence="2 19">Multi-pass membrane protein</topology>
    </subcellularLocation>
</comment>